<evidence type="ECO:0000313" key="1">
    <source>
        <dbReference type="EMBL" id="KAJ9093311.1"/>
    </source>
</evidence>
<dbReference type="EMBL" id="JASBWS010000157">
    <property type="protein sequence ID" value="KAJ9093311.1"/>
    <property type="molecule type" value="Genomic_DNA"/>
</dbReference>
<organism evidence="1 2">
    <name type="scientific">Naganishia adeliensis</name>
    <dbReference type="NCBI Taxonomy" id="92952"/>
    <lineage>
        <taxon>Eukaryota</taxon>
        <taxon>Fungi</taxon>
        <taxon>Dikarya</taxon>
        <taxon>Basidiomycota</taxon>
        <taxon>Agaricomycotina</taxon>
        <taxon>Tremellomycetes</taxon>
        <taxon>Filobasidiales</taxon>
        <taxon>Filobasidiaceae</taxon>
        <taxon>Naganishia</taxon>
    </lineage>
</organism>
<dbReference type="Proteomes" id="UP001230649">
    <property type="component" value="Unassembled WGS sequence"/>
</dbReference>
<sequence length="187" mass="19953">MNASTKATQSAYVAPDHMTSPCPPGQTKEQAREEARESYAITKKEYARVKTEAKRHVTPSQPLCPEVEFELATTAAAMILDIVGFTSDSVEQQSTFLKSAHDSLHNANFGSSWPEILNFVQSVLGTVSRTAAEIDKFYTASAAQSSSSSGNKELEEGPDPDTPSTAPASSLPTTDPYSGDFQAQGGT</sequence>
<keyword evidence="2" id="KW-1185">Reference proteome</keyword>
<accession>A0ACC2V3T3</accession>
<gene>
    <name evidence="1" type="ORF">QFC20_007163</name>
</gene>
<evidence type="ECO:0000313" key="2">
    <source>
        <dbReference type="Proteomes" id="UP001230649"/>
    </source>
</evidence>
<reference evidence="1" key="1">
    <citation type="submission" date="2023-04" db="EMBL/GenBank/DDBJ databases">
        <title>Draft Genome sequencing of Naganishia species isolated from polar environments using Oxford Nanopore Technology.</title>
        <authorList>
            <person name="Leo P."/>
            <person name="Venkateswaran K."/>
        </authorList>
    </citation>
    <scope>NUCLEOTIDE SEQUENCE</scope>
    <source>
        <strain evidence="1">MNA-CCFEE 5262</strain>
    </source>
</reference>
<comment type="caution">
    <text evidence="1">The sequence shown here is derived from an EMBL/GenBank/DDBJ whole genome shotgun (WGS) entry which is preliminary data.</text>
</comment>
<proteinExistence type="predicted"/>
<name>A0ACC2V3T3_9TREE</name>
<protein>
    <submittedName>
        <fullName evidence="1">Uncharacterized protein</fullName>
    </submittedName>
</protein>